<evidence type="ECO:0000313" key="2">
    <source>
        <dbReference type="EMBL" id="AIQ92258.1"/>
    </source>
</evidence>
<feature type="region of interest" description="Disordered" evidence="1">
    <location>
        <begin position="86"/>
        <end position="106"/>
    </location>
</feature>
<dbReference type="HOGENOM" id="CLU_2220065_0_0_5"/>
<dbReference type="KEGG" id="mor:MOC_4503"/>
<name>A0A089P2H2_9HYPH</name>
<organism evidence="2 3">
    <name type="scientific">Methylobacterium oryzae CBMB20</name>
    <dbReference type="NCBI Taxonomy" id="693986"/>
    <lineage>
        <taxon>Bacteria</taxon>
        <taxon>Pseudomonadati</taxon>
        <taxon>Pseudomonadota</taxon>
        <taxon>Alphaproteobacteria</taxon>
        <taxon>Hyphomicrobiales</taxon>
        <taxon>Methylobacteriaceae</taxon>
        <taxon>Methylobacterium</taxon>
    </lineage>
</organism>
<proteinExistence type="predicted"/>
<dbReference type="AlphaFoldDB" id="A0A089P2H2"/>
<accession>A0A089P2H2</accession>
<feature type="compositionally biased region" description="Basic residues" evidence="1">
    <location>
        <begin position="94"/>
        <end position="106"/>
    </location>
</feature>
<dbReference type="EMBL" id="CP003811">
    <property type="protein sequence ID" value="AIQ92258.1"/>
    <property type="molecule type" value="Genomic_DNA"/>
</dbReference>
<evidence type="ECO:0000313" key="3">
    <source>
        <dbReference type="Proteomes" id="UP000029492"/>
    </source>
</evidence>
<keyword evidence="3" id="KW-1185">Reference proteome</keyword>
<protein>
    <submittedName>
        <fullName evidence="2">Protein of unassigned function</fullName>
    </submittedName>
</protein>
<dbReference type="STRING" id="693986.MOC_4503"/>
<gene>
    <name evidence="2" type="ORF">MOC_4503</name>
</gene>
<reference evidence="2 3" key="1">
    <citation type="journal article" date="2014" name="PLoS ONE">
        <title>Genome Information of Methylobacterium oryzae, a Plant-Probiotic Methylotroph in the Phyllosphere.</title>
        <authorList>
            <person name="Kwak M.J."/>
            <person name="Jeong H."/>
            <person name="Madhaiyan M."/>
            <person name="Lee Y."/>
            <person name="Sa T.M."/>
            <person name="Oh T.K."/>
            <person name="Kim J.F."/>
        </authorList>
    </citation>
    <scope>NUCLEOTIDE SEQUENCE [LARGE SCALE GENOMIC DNA]</scope>
    <source>
        <strain evidence="2 3">CBMB20</strain>
    </source>
</reference>
<evidence type="ECO:0000256" key="1">
    <source>
        <dbReference type="SAM" id="MobiDB-lite"/>
    </source>
</evidence>
<dbReference type="Proteomes" id="UP000029492">
    <property type="component" value="Chromosome"/>
</dbReference>
<sequence>MWPAGSVAIAILAYGRGNTVLIEIETPAGRLEAVGELEQIGRTLYFRRAHIQGLHKGALGRAGLNAIGAEILREAEVDAVVIEGGARTTGAGPKRGRRPPPFRYPR</sequence>